<dbReference type="Gene3D" id="3.40.30.10">
    <property type="entry name" value="Glutaredoxin"/>
    <property type="match status" value="1"/>
</dbReference>
<dbReference type="CDD" id="cd02955">
    <property type="entry name" value="SSP411"/>
    <property type="match status" value="1"/>
</dbReference>
<dbReference type="Proteomes" id="UP001183202">
    <property type="component" value="Unassembled WGS sequence"/>
</dbReference>
<dbReference type="PIRSF" id="PIRSF006402">
    <property type="entry name" value="UCP006402_thioredoxin"/>
    <property type="match status" value="1"/>
</dbReference>
<accession>A0ABU2N6Q9</accession>
<dbReference type="InterPro" id="IPR036249">
    <property type="entry name" value="Thioredoxin-like_sf"/>
</dbReference>
<dbReference type="Gene3D" id="1.50.10.10">
    <property type="match status" value="1"/>
</dbReference>
<dbReference type="PANTHER" id="PTHR42899">
    <property type="entry name" value="SPERMATOGENESIS-ASSOCIATED PROTEIN 20"/>
    <property type="match status" value="1"/>
</dbReference>
<reference evidence="3" key="1">
    <citation type="submission" date="2023-07" db="EMBL/GenBank/DDBJ databases">
        <title>30 novel species of actinomycetes from the DSMZ collection.</title>
        <authorList>
            <person name="Nouioui I."/>
        </authorList>
    </citation>
    <scope>NUCLEOTIDE SEQUENCE [LARGE SCALE GENOMIC DNA]</scope>
    <source>
        <strain evidence="3">DSM 45834</strain>
    </source>
</reference>
<dbReference type="SUPFAM" id="SSF52833">
    <property type="entry name" value="Thioredoxin-like"/>
    <property type="match status" value="1"/>
</dbReference>
<evidence type="ECO:0000313" key="2">
    <source>
        <dbReference type="EMBL" id="MDT0349411.1"/>
    </source>
</evidence>
<dbReference type="PANTHER" id="PTHR42899:SF1">
    <property type="entry name" value="SPERMATOGENESIS-ASSOCIATED PROTEIN 20"/>
    <property type="match status" value="1"/>
</dbReference>
<dbReference type="InterPro" id="IPR008928">
    <property type="entry name" value="6-hairpin_glycosidase_sf"/>
</dbReference>
<feature type="domain" description="Spermatogenesis-associated protein 20-like TRX" evidence="1">
    <location>
        <begin position="3"/>
        <end position="157"/>
    </location>
</feature>
<name>A0ABU2N6Q9_9PSEU</name>
<gene>
    <name evidence="2" type="ORF">RM445_07700</name>
</gene>
<dbReference type="RefSeq" id="WP_311555445.1">
    <property type="nucleotide sequence ID" value="NZ_JAVREJ010000004.1"/>
</dbReference>
<dbReference type="EMBL" id="JAVREJ010000004">
    <property type="protein sequence ID" value="MDT0349411.1"/>
    <property type="molecule type" value="Genomic_DNA"/>
</dbReference>
<sequence>MPNRLAGATSPYLLQHADNPVDWWEWSDEAFEEAARRDVPVLLSVGYAACHWCHVMAHESFEDRATAEQINAGFVAVKVDREERPDIDAVYMGATQAMTGQGGWPMTCFLTPAGEPFHCGTYYPTPQFRRLLAAVTETWRDDAARVRSGAGQIAARLADNATAVLPPAGIDTDALDEAVRTLTGEFDPVHGGFGGAPKFPPSMILEFLLRHHERTGSADALRTVEVTAGRMARGGLYDQLAGGFARYSVDDRWVVPHFEKMLYDNALLLRAYAHLARVPGPQQPLARRVAEETAAFLLRDLRTPEGGFASALDADTDGVEGLTYAWTPAQFAEVLGDDGDDGDDAAWAAELLVVTVSGTFEHGSSTLQLPVDADDPARWERVRAALLAARNRRPQPARDDKVVTAWNGMAVLALAEAGAALGRPDWVAAADATADLLLERHVVDGRVRRSSRDGVVGAAAGVLDDHAFLAEALLALHQATGAAHRLEQAVEILDLTLARFSADDAGSFFDTADDAEALLHRPREITDNATPSGAAALAGALLTASVLVDDPQRYREAADEALRSAGTLAQRFPRFAGHWLTVAEAAVRGPLQVVVVGPEPERAALVAHARAIAPGGTVVVAGDPDSPGVPLLAHRPLVGGASAAYVCRGFVCDRPVTTPEELTAVLGLHP</sequence>
<protein>
    <submittedName>
        <fullName evidence="2">Thioredoxin domain-containing protein</fullName>
    </submittedName>
</protein>
<proteinExistence type="predicted"/>
<dbReference type="InterPro" id="IPR024705">
    <property type="entry name" value="Ssp411"/>
</dbReference>
<keyword evidence="3" id="KW-1185">Reference proteome</keyword>
<dbReference type="SUPFAM" id="SSF48208">
    <property type="entry name" value="Six-hairpin glycosidases"/>
    <property type="match status" value="1"/>
</dbReference>
<dbReference type="Pfam" id="PF03190">
    <property type="entry name" value="Thioredox_DsbH"/>
    <property type="match status" value="1"/>
</dbReference>
<dbReference type="InterPro" id="IPR004879">
    <property type="entry name" value="Ssp411-like_TRX"/>
</dbReference>
<dbReference type="InterPro" id="IPR012341">
    <property type="entry name" value="6hp_glycosidase-like_sf"/>
</dbReference>
<evidence type="ECO:0000313" key="3">
    <source>
        <dbReference type="Proteomes" id="UP001183202"/>
    </source>
</evidence>
<organism evidence="2 3">
    <name type="scientific">Pseudonocardia charpentierae</name>
    <dbReference type="NCBI Taxonomy" id="3075545"/>
    <lineage>
        <taxon>Bacteria</taxon>
        <taxon>Bacillati</taxon>
        <taxon>Actinomycetota</taxon>
        <taxon>Actinomycetes</taxon>
        <taxon>Pseudonocardiales</taxon>
        <taxon>Pseudonocardiaceae</taxon>
        <taxon>Pseudonocardia</taxon>
    </lineage>
</organism>
<comment type="caution">
    <text evidence="2">The sequence shown here is derived from an EMBL/GenBank/DDBJ whole genome shotgun (WGS) entry which is preliminary data.</text>
</comment>
<evidence type="ECO:0000259" key="1">
    <source>
        <dbReference type="Pfam" id="PF03190"/>
    </source>
</evidence>